<dbReference type="GO" id="GO:0017057">
    <property type="term" value="F:6-phosphogluconolactonase activity"/>
    <property type="evidence" value="ECO:0007669"/>
    <property type="project" value="TreeGrafter"/>
</dbReference>
<name>A0A9P6NA42_9BASI</name>
<dbReference type="InterPro" id="IPR050282">
    <property type="entry name" value="Cycloisomerase_2"/>
</dbReference>
<dbReference type="InterPro" id="IPR015943">
    <property type="entry name" value="WD40/YVTN_repeat-like_dom_sf"/>
</dbReference>
<dbReference type="AlphaFoldDB" id="A0A9P6NA42"/>
<dbReference type="Pfam" id="PF10282">
    <property type="entry name" value="Lactonase"/>
    <property type="match status" value="1"/>
</dbReference>
<evidence type="ECO:0000256" key="1">
    <source>
        <dbReference type="ARBA" id="ARBA00005564"/>
    </source>
</evidence>
<keyword evidence="3" id="KW-1185">Reference proteome</keyword>
<dbReference type="PANTHER" id="PTHR30344">
    <property type="entry name" value="6-PHOSPHOGLUCONOLACTONASE-RELATED"/>
    <property type="match status" value="1"/>
</dbReference>
<evidence type="ECO:0008006" key="4">
    <source>
        <dbReference type="Google" id="ProtNLM"/>
    </source>
</evidence>
<dbReference type="Gene3D" id="2.130.10.10">
    <property type="entry name" value="YVTN repeat-like/Quinoprotein amine dehydrogenase"/>
    <property type="match status" value="1"/>
</dbReference>
<gene>
    <name evidence="2" type="ORF">CROQUDRAFT_682161</name>
</gene>
<evidence type="ECO:0000313" key="2">
    <source>
        <dbReference type="EMBL" id="KAG0142409.1"/>
    </source>
</evidence>
<protein>
    <recommendedName>
        <fullName evidence="4">6-phosphogluconolactonase</fullName>
    </recommendedName>
</protein>
<dbReference type="Proteomes" id="UP000886653">
    <property type="component" value="Unassembled WGS sequence"/>
</dbReference>
<dbReference type="SUPFAM" id="SSF51004">
    <property type="entry name" value="C-terminal (heme d1) domain of cytochrome cd1-nitrite reductase"/>
    <property type="match status" value="1"/>
</dbReference>
<comment type="similarity">
    <text evidence="1">Belongs to the cycloisomerase 2 family.</text>
</comment>
<accession>A0A9P6NA42</accession>
<organism evidence="2 3">
    <name type="scientific">Cronartium quercuum f. sp. fusiforme G11</name>
    <dbReference type="NCBI Taxonomy" id="708437"/>
    <lineage>
        <taxon>Eukaryota</taxon>
        <taxon>Fungi</taxon>
        <taxon>Dikarya</taxon>
        <taxon>Basidiomycota</taxon>
        <taxon>Pucciniomycotina</taxon>
        <taxon>Pucciniomycetes</taxon>
        <taxon>Pucciniales</taxon>
        <taxon>Coleosporiaceae</taxon>
        <taxon>Cronartium</taxon>
    </lineage>
</organism>
<dbReference type="OrthoDB" id="9972196at2759"/>
<dbReference type="PANTHER" id="PTHR30344:SF1">
    <property type="entry name" value="6-PHOSPHOGLUCONOLACTONASE"/>
    <property type="match status" value="1"/>
</dbReference>
<dbReference type="InterPro" id="IPR011048">
    <property type="entry name" value="Haem_d1_sf"/>
</dbReference>
<proteinExistence type="inferred from homology"/>
<reference evidence="2" key="1">
    <citation type="submission" date="2013-11" db="EMBL/GenBank/DDBJ databases">
        <title>Genome sequence of the fusiform rust pathogen reveals effectors for host alternation and coevolution with pine.</title>
        <authorList>
            <consortium name="DOE Joint Genome Institute"/>
            <person name="Smith K."/>
            <person name="Pendleton A."/>
            <person name="Kubisiak T."/>
            <person name="Anderson C."/>
            <person name="Salamov A."/>
            <person name="Aerts A."/>
            <person name="Riley R."/>
            <person name="Clum A."/>
            <person name="Lindquist E."/>
            <person name="Ence D."/>
            <person name="Campbell M."/>
            <person name="Kronenberg Z."/>
            <person name="Feau N."/>
            <person name="Dhillon B."/>
            <person name="Hamelin R."/>
            <person name="Burleigh J."/>
            <person name="Smith J."/>
            <person name="Yandell M."/>
            <person name="Nelson C."/>
            <person name="Grigoriev I."/>
            <person name="Davis J."/>
        </authorList>
    </citation>
    <scope>NUCLEOTIDE SEQUENCE</scope>
    <source>
        <strain evidence="2">G11</strain>
    </source>
</reference>
<evidence type="ECO:0000313" key="3">
    <source>
        <dbReference type="Proteomes" id="UP000886653"/>
    </source>
</evidence>
<dbReference type="InterPro" id="IPR019405">
    <property type="entry name" value="Lactonase_7-beta_prop"/>
</dbReference>
<comment type="caution">
    <text evidence="2">The sequence shown here is derived from an EMBL/GenBank/DDBJ whole genome shotgun (WGS) entry which is preliminary data.</text>
</comment>
<sequence length="432" mass="47562">MSDVGGFIGPTQLTNKTYEHSDSADLENSSHITYTLLVGGYAGLISVIQFDERTRKLSNVSSLSNEIVGESPSWITPTRDGKYFYSSNEVSTKDGRNATGSIVSYKLAGHNTSHSTKTFGSVGIVITPITQAYTSPDPVFIDLSPDQYNLLVASYTDGTASRYELNDDHSFKSLDTPSQLFSYNATGPNKSRQSHSYIHQVRYDPTGRIAAFVDLGGDRVYVHSVNSQTGKLSPIHTIELQPGTGPRHLSFVVVDRVRTDIYLICELSNEMVYIELTYLTDHSIHTEIRQTLSTLPIGISTNNTYGAGEVIVSTDGRYVYGTNRQTDMSQPATDNSVVIFTRDPTKGQLTPQPRFVPLVVTGATPRHICLSPDTEERWMVVVGQQANKLAVYERESGGGGLELVDSFDIALPAVARFLPLSHHGRHHDHRRS</sequence>
<dbReference type="EMBL" id="MU167349">
    <property type="protein sequence ID" value="KAG0142409.1"/>
    <property type="molecule type" value="Genomic_DNA"/>
</dbReference>